<dbReference type="InterPro" id="IPR050790">
    <property type="entry name" value="ExbB/TolQ_transport"/>
</dbReference>
<dbReference type="Proteomes" id="UP000030512">
    <property type="component" value="Chromosome"/>
</dbReference>
<reference evidence="9 10" key="1">
    <citation type="journal article" date="2015" name="Environ. Microbiol.">
        <title>Methane oxidation coupled to nitrate reduction under hypoxia by the Gammaproteobacterium Methylomonas denitrificans, sp. nov. type strain FJG1.</title>
        <authorList>
            <person name="Kits K.D."/>
            <person name="Klotz M.G."/>
            <person name="Stein L.Y."/>
        </authorList>
    </citation>
    <scope>NUCLEOTIDE SEQUENCE [LARGE SCALE GENOMIC DNA]</scope>
    <source>
        <strain evidence="9 10">FJG1</strain>
    </source>
</reference>
<keyword evidence="6" id="KW-0653">Protein transport</keyword>
<evidence type="ECO:0000256" key="3">
    <source>
        <dbReference type="ARBA" id="ARBA00022692"/>
    </source>
</evidence>
<proteinExistence type="inferred from homology"/>
<protein>
    <submittedName>
        <fullName evidence="9">Biopolymer transporter ExbB</fullName>
    </submittedName>
</protein>
<dbReference type="STRING" id="1538553.JT25_022265"/>
<evidence type="ECO:0000256" key="1">
    <source>
        <dbReference type="ARBA" id="ARBA00004651"/>
    </source>
</evidence>
<keyword evidence="5 7" id="KW-0472">Membrane</keyword>
<evidence type="ECO:0000313" key="9">
    <source>
        <dbReference type="EMBL" id="AMK79173.1"/>
    </source>
</evidence>
<dbReference type="GO" id="GO:0005886">
    <property type="term" value="C:plasma membrane"/>
    <property type="evidence" value="ECO:0007669"/>
    <property type="project" value="UniProtKB-SubCell"/>
</dbReference>
<comment type="similarity">
    <text evidence="6">Belongs to the exbB/tolQ family.</text>
</comment>
<evidence type="ECO:0000256" key="2">
    <source>
        <dbReference type="ARBA" id="ARBA00022475"/>
    </source>
</evidence>
<evidence type="ECO:0000256" key="6">
    <source>
        <dbReference type="RuleBase" id="RU004057"/>
    </source>
</evidence>
<evidence type="ECO:0000256" key="4">
    <source>
        <dbReference type="ARBA" id="ARBA00022989"/>
    </source>
</evidence>
<dbReference type="PANTHER" id="PTHR30625:SF11">
    <property type="entry name" value="MOTA_TOLQ_EXBB PROTON CHANNEL DOMAIN-CONTAINING PROTEIN"/>
    <property type="match status" value="1"/>
</dbReference>
<keyword evidence="10" id="KW-1185">Reference proteome</keyword>
<dbReference type="RefSeq" id="WP_036273364.1">
    <property type="nucleotide sequence ID" value="NZ_CP014476.1"/>
</dbReference>
<keyword evidence="6" id="KW-0813">Transport</keyword>
<keyword evidence="2" id="KW-1003">Cell membrane</keyword>
<name>A0A140E6Z9_9GAMM</name>
<gene>
    <name evidence="9" type="ORF">JT25_022265</name>
</gene>
<dbReference type="InterPro" id="IPR002898">
    <property type="entry name" value="MotA_ExbB_proton_chnl"/>
</dbReference>
<organism evidence="9 10">
    <name type="scientific">Methylomonas denitrificans</name>
    <dbReference type="NCBI Taxonomy" id="1538553"/>
    <lineage>
        <taxon>Bacteria</taxon>
        <taxon>Pseudomonadati</taxon>
        <taxon>Pseudomonadota</taxon>
        <taxon>Gammaproteobacteria</taxon>
        <taxon>Methylococcales</taxon>
        <taxon>Methylococcaceae</taxon>
        <taxon>Methylomonas</taxon>
    </lineage>
</organism>
<evidence type="ECO:0000256" key="5">
    <source>
        <dbReference type="ARBA" id="ARBA00023136"/>
    </source>
</evidence>
<keyword evidence="4 7" id="KW-1133">Transmembrane helix</keyword>
<dbReference type="EMBL" id="CP014476">
    <property type="protein sequence ID" value="AMK79173.1"/>
    <property type="molecule type" value="Genomic_DNA"/>
</dbReference>
<evidence type="ECO:0000256" key="7">
    <source>
        <dbReference type="SAM" id="Phobius"/>
    </source>
</evidence>
<keyword evidence="3 7" id="KW-0812">Transmembrane</keyword>
<dbReference type="AlphaFoldDB" id="A0A140E6Z9"/>
<dbReference type="OrthoDB" id="4045at2"/>
<dbReference type="GO" id="GO:0017038">
    <property type="term" value="P:protein import"/>
    <property type="evidence" value="ECO:0007669"/>
    <property type="project" value="TreeGrafter"/>
</dbReference>
<comment type="subcellular location">
    <subcellularLocation>
        <location evidence="1">Cell membrane</location>
        <topology evidence="1">Multi-pass membrane protein</topology>
    </subcellularLocation>
    <subcellularLocation>
        <location evidence="6">Membrane</location>
        <topology evidence="6">Multi-pass membrane protein</topology>
    </subcellularLocation>
</comment>
<dbReference type="KEGG" id="mdn:JT25_022265"/>
<evidence type="ECO:0000313" key="10">
    <source>
        <dbReference type="Proteomes" id="UP000030512"/>
    </source>
</evidence>
<feature type="domain" description="MotA/TolQ/ExbB proton channel" evidence="8">
    <location>
        <begin position="68"/>
        <end position="187"/>
    </location>
</feature>
<sequence length="204" mass="22729">MFEVIKNGGWMMAPIILCSIVAMAIIGERFWSLQRKRIIPADLVPYIWQLHRDKKLDEPTIRRIKLSSPLGRILAAGLLNRKHGREIMKSSIEEVGRQVTHELERYLNALGSIASITPLLGLLGTVDGIIRVFSDIAIGGMGDPAVLSGGISEALICTASGLTVAIPSLFFHRYFERLVDDHVVRMEEESLRLIDIMQGAREDI</sequence>
<evidence type="ECO:0000259" key="8">
    <source>
        <dbReference type="Pfam" id="PF01618"/>
    </source>
</evidence>
<accession>A0A140E6Z9</accession>
<feature type="transmembrane region" description="Helical" evidence="7">
    <location>
        <begin position="12"/>
        <end position="31"/>
    </location>
</feature>
<dbReference type="PANTHER" id="PTHR30625">
    <property type="entry name" value="PROTEIN TOLQ"/>
    <property type="match status" value="1"/>
</dbReference>
<dbReference type="Pfam" id="PF01618">
    <property type="entry name" value="MotA_ExbB"/>
    <property type="match status" value="1"/>
</dbReference>